<proteinExistence type="predicted"/>
<name>A0ABP0U0K3_9BRYO</name>
<reference evidence="2" key="1">
    <citation type="submission" date="2024-02" db="EMBL/GenBank/DDBJ databases">
        <authorList>
            <consortium name="ELIXIR-Norway"/>
            <consortium name="Elixir Norway"/>
        </authorList>
    </citation>
    <scope>NUCLEOTIDE SEQUENCE</scope>
</reference>
<gene>
    <name evidence="2" type="ORF">CSSPTR1EN2_LOCUS9900</name>
</gene>
<evidence type="ECO:0000313" key="2">
    <source>
        <dbReference type="EMBL" id="CAK9209611.1"/>
    </source>
</evidence>
<evidence type="ECO:0000313" key="3">
    <source>
        <dbReference type="Proteomes" id="UP001497512"/>
    </source>
</evidence>
<sequence length="148" mass="17114">MGRKRVLALGPALSRMRFVDNGRAYEKLIQGGHDEQQQTTGRIKSSSSSSTSSSRFWAGVSWRRKKTSKKKKKKLVVEKLGNKRRRRLHFKVSKQLRIRLLVMSPLLLLKKLRDSYVRMILALERDCSEYGGALAMSSYPMYPMYLFA</sequence>
<organism evidence="2 3">
    <name type="scientific">Sphagnum troendelagicum</name>
    <dbReference type="NCBI Taxonomy" id="128251"/>
    <lineage>
        <taxon>Eukaryota</taxon>
        <taxon>Viridiplantae</taxon>
        <taxon>Streptophyta</taxon>
        <taxon>Embryophyta</taxon>
        <taxon>Bryophyta</taxon>
        <taxon>Sphagnophytina</taxon>
        <taxon>Sphagnopsida</taxon>
        <taxon>Sphagnales</taxon>
        <taxon>Sphagnaceae</taxon>
        <taxon>Sphagnum</taxon>
    </lineage>
</organism>
<accession>A0ABP0U0K3</accession>
<evidence type="ECO:0000256" key="1">
    <source>
        <dbReference type="SAM" id="MobiDB-lite"/>
    </source>
</evidence>
<dbReference type="Proteomes" id="UP001497512">
    <property type="component" value="Chromosome 17"/>
</dbReference>
<feature type="region of interest" description="Disordered" evidence="1">
    <location>
        <begin position="30"/>
        <end position="58"/>
    </location>
</feature>
<protein>
    <submittedName>
        <fullName evidence="2">Uncharacterized protein</fullName>
    </submittedName>
</protein>
<feature type="compositionally biased region" description="Low complexity" evidence="1">
    <location>
        <begin position="45"/>
        <end position="54"/>
    </location>
</feature>
<keyword evidence="3" id="KW-1185">Reference proteome</keyword>
<dbReference type="EMBL" id="OZ019909">
    <property type="protein sequence ID" value="CAK9209611.1"/>
    <property type="molecule type" value="Genomic_DNA"/>
</dbReference>